<evidence type="ECO:0000313" key="2">
    <source>
        <dbReference type="EMBL" id="OXY92417.1"/>
    </source>
</evidence>
<dbReference type="RefSeq" id="WP_094219360.1">
    <property type="nucleotide sequence ID" value="NZ_MCGQ01000023.1"/>
</dbReference>
<sequence>MSSRTEHRPRGAWLTTQTAALCPALAVLLMALVLCLGYAPHAPRNVATAPVTAMSAVQTWSHGPAEHRAVTVTAVAERHPVTVTKSGGCPSGDMCCAQDSHGVRAVLPAAAHLLPAVLRRVPSLPGPATVACSLGLTPTRGAPDLHVLQVQRT</sequence>
<dbReference type="Proteomes" id="UP000215483">
    <property type="component" value="Unassembled WGS sequence"/>
</dbReference>
<comment type="caution">
    <text evidence="2">The sequence shown here is derived from an EMBL/GenBank/DDBJ whole genome shotgun (WGS) entry which is preliminary data.</text>
</comment>
<keyword evidence="1" id="KW-0472">Membrane</keyword>
<accession>A0A233S9Q0</accession>
<keyword evidence="3" id="KW-1185">Reference proteome</keyword>
<organism evidence="2 3">
    <name type="scientific">Streptomyces diastatochromogenes</name>
    <dbReference type="NCBI Taxonomy" id="42236"/>
    <lineage>
        <taxon>Bacteria</taxon>
        <taxon>Bacillati</taxon>
        <taxon>Actinomycetota</taxon>
        <taxon>Actinomycetes</taxon>
        <taxon>Kitasatosporales</taxon>
        <taxon>Streptomycetaceae</taxon>
        <taxon>Streptomyces</taxon>
    </lineage>
</organism>
<dbReference type="OrthoDB" id="4225365at2"/>
<reference evidence="2 3" key="1">
    <citation type="submission" date="2016-07" db="EMBL/GenBank/DDBJ databases">
        <title>Draft genome of Streptomyces diastatochromogenes.</title>
        <authorList>
            <person name="Podduturi R."/>
            <person name="Lukassen M.B."/>
            <person name="Clausen N."/>
            <person name="Nielsen J.L."/>
            <person name="Jorgensen N.O."/>
        </authorList>
    </citation>
    <scope>NUCLEOTIDE SEQUENCE [LARGE SCALE GENOMIC DNA]</scope>
    <source>
        <strain evidence="2 3">DSM 40608</strain>
    </source>
</reference>
<keyword evidence="1" id="KW-1133">Transmembrane helix</keyword>
<gene>
    <name evidence="2" type="ORF">BEK98_26990</name>
</gene>
<evidence type="ECO:0000256" key="1">
    <source>
        <dbReference type="SAM" id="Phobius"/>
    </source>
</evidence>
<keyword evidence="1" id="KW-0812">Transmembrane</keyword>
<dbReference type="EMBL" id="MCGQ01000023">
    <property type="protein sequence ID" value="OXY92417.1"/>
    <property type="molecule type" value="Genomic_DNA"/>
</dbReference>
<protein>
    <submittedName>
        <fullName evidence="2">Uncharacterized protein</fullName>
    </submittedName>
</protein>
<name>A0A233S9Q0_STRDA</name>
<feature type="transmembrane region" description="Helical" evidence="1">
    <location>
        <begin position="12"/>
        <end position="39"/>
    </location>
</feature>
<dbReference type="AlphaFoldDB" id="A0A233S9Q0"/>
<evidence type="ECO:0000313" key="3">
    <source>
        <dbReference type="Proteomes" id="UP000215483"/>
    </source>
</evidence>
<proteinExistence type="predicted"/>